<dbReference type="EMBL" id="ASHL01000004">
    <property type="protein sequence ID" value="EPD13143.1"/>
    <property type="molecule type" value="Genomic_DNA"/>
</dbReference>
<dbReference type="InterPro" id="IPR003425">
    <property type="entry name" value="CCB3/YggT"/>
</dbReference>
<dbReference type="Pfam" id="PF02325">
    <property type="entry name" value="CCB3_YggT"/>
    <property type="match status" value="2"/>
</dbReference>
<evidence type="ECO:0000313" key="3">
    <source>
        <dbReference type="EMBL" id="EPD13143.1"/>
    </source>
</evidence>
<proteinExistence type="inferred from homology"/>
<organism evidence="3 4">
    <name type="scientific">Cycloclasticus pugetii</name>
    <dbReference type="NCBI Taxonomy" id="34068"/>
    <lineage>
        <taxon>Bacteria</taxon>
        <taxon>Pseudomonadati</taxon>
        <taxon>Pseudomonadota</taxon>
        <taxon>Gammaproteobacteria</taxon>
        <taxon>Thiotrichales</taxon>
        <taxon>Piscirickettsiaceae</taxon>
        <taxon>Cycloclasticus</taxon>
    </lineage>
</organism>
<sequence length="184" mass="20341">MPEGYLSNPLMLIINSLVGAYIFVLVLRVLLQYTNADSRNPVSSFIIKATQVPLTVLKPIFPTVKGLNLSAIVLMLVLQMLIGFLAMRGQPDVWVVFIWSLTELISTIINVFIYSIFATVILSWINPGAHNPVVSLLYKITEPVLTPFQRLIPPMGGIDFSPIAALLALQVLKMLLLPPLFALI</sequence>
<feature type="transmembrane region" description="Helical" evidence="2">
    <location>
        <begin position="93"/>
        <end position="125"/>
    </location>
</feature>
<evidence type="ECO:0000256" key="1">
    <source>
        <dbReference type="ARBA" id="ARBA00010894"/>
    </source>
</evidence>
<name>A0AB33Z1T9_9GAMM</name>
<dbReference type="PANTHER" id="PTHR33219">
    <property type="entry name" value="YLMG HOMOLOG PROTEIN 2, CHLOROPLASTIC"/>
    <property type="match status" value="1"/>
</dbReference>
<protein>
    <submittedName>
        <fullName evidence="3">Resistance protein</fullName>
    </submittedName>
</protein>
<dbReference type="AlphaFoldDB" id="A0AB33Z1T9"/>
<keyword evidence="2" id="KW-0472">Membrane</keyword>
<keyword evidence="2" id="KW-1133">Transmembrane helix</keyword>
<comment type="caution">
    <text evidence="3">The sequence shown here is derived from an EMBL/GenBank/DDBJ whole genome shotgun (WGS) entry which is preliminary data.</text>
</comment>
<keyword evidence="4" id="KW-1185">Reference proteome</keyword>
<keyword evidence="2" id="KW-0812">Transmembrane</keyword>
<gene>
    <name evidence="3" type="ORF">L196_05860</name>
</gene>
<feature type="transmembrane region" description="Helical" evidence="2">
    <location>
        <begin position="12"/>
        <end position="31"/>
    </location>
</feature>
<comment type="similarity">
    <text evidence="1">Belongs to the YggT family.</text>
</comment>
<dbReference type="GO" id="GO:0016020">
    <property type="term" value="C:membrane"/>
    <property type="evidence" value="ECO:0007669"/>
    <property type="project" value="InterPro"/>
</dbReference>
<accession>A0AB33Z1T9</accession>
<evidence type="ECO:0000256" key="2">
    <source>
        <dbReference type="SAM" id="Phobius"/>
    </source>
</evidence>
<evidence type="ECO:0000313" key="4">
    <source>
        <dbReference type="Proteomes" id="UP000015462"/>
    </source>
</evidence>
<dbReference type="PANTHER" id="PTHR33219:SF14">
    <property type="entry name" value="PROTEIN COFACTOR ASSEMBLY OF COMPLEX C SUBUNIT B CCB3, CHLOROPLASTIC-RELATED"/>
    <property type="match status" value="1"/>
</dbReference>
<reference evidence="3 4" key="1">
    <citation type="journal article" date="2013" name="Genome Announc.">
        <title>Genome Sequence of the Pyrene- and Fluoranthene-Degrading Bacterium Cycloclasticus sp. Strain PY97M.</title>
        <authorList>
            <person name="Cui Z."/>
            <person name="Xu G."/>
            <person name="Li Q."/>
            <person name="Gao W."/>
            <person name="Zheng L."/>
        </authorList>
    </citation>
    <scope>NUCLEOTIDE SEQUENCE [LARGE SCALE GENOMIC DNA]</scope>
    <source>
        <strain evidence="3 4">PY97M</strain>
    </source>
</reference>
<dbReference type="Proteomes" id="UP000015462">
    <property type="component" value="Unassembled WGS sequence"/>
</dbReference>
<dbReference type="RefSeq" id="WP_016390294.1">
    <property type="nucleotide sequence ID" value="NZ_KE646807.1"/>
</dbReference>
<feature type="transmembrane region" description="Helical" evidence="2">
    <location>
        <begin position="67"/>
        <end position="86"/>
    </location>
</feature>